<dbReference type="PROSITE" id="PS50011">
    <property type="entry name" value="PROTEIN_KINASE_DOM"/>
    <property type="match status" value="1"/>
</dbReference>
<dbReference type="SMART" id="SM00220">
    <property type="entry name" value="S_TKc"/>
    <property type="match status" value="1"/>
</dbReference>
<name>A0A0F6W1S6_9BACT</name>
<proteinExistence type="predicted"/>
<dbReference type="InterPro" id="IPR000719">
    <property type="entry name" value="Prot_kinase_dom"/>
</dbReference>
<organism evidence="7 8">
    <name type="scientific">Sandaracinus amylolyticus</name>
    <dbReference type="NCBI Taxonomy" id="927083"/>
    <lineage>
        <taxon>Bacteria</taxon>
        <taxon>Pseudomonadati</taxon>
        <taxon>Myxococcota</taxon>
        <taxon>Polyangia</taxon>
        <taxon>Polyangiales</taxon>
        <taxon>Sandaracinaceae</taxon>
        <taxon>Sandaracinus</taxon>
    </lineage>
</organism>
<dbReference type="SUPFAM" id="SSF56112">
    <property type="entry name" value="Protein kinase-like (PK-like)"/>
    <property type="match status" value="1"/>
</dbReference>
<dbReference type="CDD" id="cd14014">
    <property type="entry name" value="STKc_PknB_like"/>
    <property type="match status" value="1"/>
</dbReference>
<dbReference type="PANTHER" id="PTHR43289">
    <property type="entry name" value="MITOGEN-ACTIVATED PROTEIN KINASE KINASE KINASE 20-RELATED"/>
    <property type="match status" value="1"/>
</dbReference>
<evidence type="ECO:0000256" key="2">
    <source>
        <dbReference type="ARBA" id="ARBA00022741"/>
    </source>
</evidence>
<dbReference type="KEGG" id="samy:DB32_002449"/>
<keyword evidence="3 7" id="KW-0418">Kinase</keyword>
<dbReference type="Gene3D" id="3.30.200.20">
    <property type="entry name" value="Phosphorylase Kinase, domain 1"/>
    <property type="match status" value="1"/>
</dbReference>
<feature type="compositionally biased region" description="Low complexity" evidence="5">
    <location>
        <begin position="20"/>
        <end position="29"/>
    </location>
</feature>
<evidence type="ECO:0000259" key="6">
    <source>
        <dbReference type="PROSITE" id="PS50011"/>
    </source>
</evidence>
<evidence type="ECO:0000256" key="3">
    <source>
        <dbReference type="ARBA" id="ARBA00022777"/>
    </source>
</evidence>
<dbReference type="Pfam" id="PF00069">
    <property type="entry name" value="Pkinase"/>
    <property type="match status" value="1"/>
</dbReference>
<dbReference type="InterPro" id="IPR011009">
    <property type="entry name" value="Kinase-like_dom_sf"/>
</dbReference>
<keyword evidence="8" id="KW-1185">Reference proteome</keyword>
<evidence type="ECO:0000256" key="1">
    <source>
        <dbReference type="ARBA" id="ARBA00022679"/>
    </source>
</evidence>
<dbReference type="PROSITE" id="PS00108">
    <property type="entry name" value="PROTEIN_KINASE_ST"/>
    <property type="match status" value="1"/>
</dbReference>
<dbReference type="PANTHER" id="PTHR43289:SF6">
    <property type="entry name" value="SERINE_THREONINE-PROTEIN KINASE NEKL-3"/>
    <property type="match status" value="1"/>
</dbReference>
<dbReference type="Gene3D" id="1.10.510.10">
    <property type="entry name" value="Transferase(Phosphotransferase) domain 1"/>
    <property type="match status" value="1"/>
</dbReference>
<keyword evidence="4" id="KW-0067">ATP-binding</keyword>
<evidence type="ECO:0000256" key="4">
    <source>
        <dbReference type="ARBA" id="ARBA00022840"/>
    </source>
</evidence>
<keyword evidence="1" id="KW-0808">Transferase</keyword>
<protein>
    <submittedName>
        <fullName evidence="7">Serine/threonine protein kinase</fullName>
    </submittedName>
</protein>
<sequence length="350" mass="37480">MDEHAGRARARARGSRGEQTLGSPTSLPSLRSLLGGPVFVRPRSFLLSSRGIGNDGAVRRSLDPTLQPGATLDGRFRLMREIASGAMGAVWEAIDTTGRASDPQVEAGTVVALKVLRPELHSEPSIRRRFRREASVLQSISHPAVVRILDLGTDAGDRSYTVMELLKGETLEARLARDKRLDAPTLAPMLRAIADGLGAVHAHGVIHGDLKPSNVFLTEGGESPVKIVDFGLSKIEGLERLTRTGELTGTPAYMAPELLTGASELDARLDQYALGVVLYQALAGRLPFVKVHPGALMFEIVMGQGTPLREAAPDVPEAVCAVVARAMAPKREDRFADVLELARALEAASR</sequence>
<feature type="domain" description="Protein kinase" evidence="6">
    <location>
        <begin position="76"/>
        <end position="350"/>
    </location>
</feature>
<accession>A0A0F6W1S6</accession>
<reference evidence="7 8" key="1">
    <citation type="submission" date="2015-03" db="EMBL/GenBank/DDBJ databases">
        <title>Genome assembly of Sandaracinus amylolyticus DSM 53668.</title>
        <authorList>
            <person name="Sharma G."/>
            <person name="Subramanian S."/>
        </authorList>
    </citation>
    <scope>NUCLEOTIDE SEQUENCE [LARGE SCALE GENOMIC DNA]</scope>
    <source>
        <strain evidence="7 8">DSM 53668</strain>
    </source>
</reference>
<feature type="region of interest" description="Disordered" evidence="5">
    <location>
        <begin position="1"/>
        <end position="29"/>
    </location>
</feature>
<dbReference type="Proteomes" id="UP000034883">
    <property type="component" value="Chromosome"/>
</dbReference>
<evidence type="ECO:0000256" key="5">
    <source>
        <dbReference type="SAM" id="MobiDB-lite"/>
    </source>
</evidence>
<dbReference type="EMBL" id="CP011125">
    <property type="protein sequence ID" value="AKF05300.1"/>
    <property type="molecule type" value="Genomic_DNA"/>
</dbReference>
<dbReference type="GO" id="GO:0004674">
    <property type="term" value="F:protein serine/threonine kinase activity"/>
    <property type="evidence" value="ECO:0007669"/>
    <property type="project" value="UniProtKB-KW"/>
</dbReference>
<evidence type="ECO:0000313" key="7">
    <source>
        <dbReference type="EMBL" id="AKF05300.1"/>
    </source>
</evidence>
<evidence type="ECO:0000313" key="8">
    <source>
        <dbReference type="Proteomes" id="UP000034883"/>
    </source>
</evidence>
<dbReference type="InterPro" id="IPR008271">
    <property type="entry name" value="Ser/Thr_kinase_AS"/>
</dbReference>
<keyword evidence="7" id="KW-0723">Serine/threonine-protein kinase</keyword>
<gene>
    <name evidence="7" type="ORF">DB32_002449</name>
</gene>
<dbReference type="STRING" id="927083.DB32_002449"/>
<keyword evidence="2" id="KW-0547">Nucleotide-binding</keyword>
<dbReference type="GO" id="GO:0005524">
    <property type="term" value="F:ATP binding"/>
    <property type="evidence" value="ECO:0007669"/>
    <property type="project" value="UniProtKB-KW"/>
</dbReference>
<dbReference type="AlphaFoldDB" id="A0A0F6W1S6"/>